<protein>
    <submittedName>
        <fullName evidence="2">GAF domain protein</fullName>
    </submittedName>
</protein>
<dbReference type="EMBL" id="CP042905">
    <property type="protein sequence ID" value="QEE16128.1"/>
    <property type="molecule type" value="Genomic_DNA"/>
</dbReference>
<reference evidence="2" key="1">
    <citation type="journal article" date="2020" name="Nature">
        <title>Isolation of an archaeon at the prokaryote-eukaryote interface.</title>
        <authorList>
            <person name="Imachi H."/>
            <person name="Nobu M.K."/>
            <person name="Nakahara N."/>
            <person name="Morono Y."/>
            <person name="Ogawara M."/>
            <person name="Takaki Y."/>
            <person name="Takano Y."/>
            <person name="Uematsu K."/>
            <person name="Ikuta T."/>
            <person name="Ito M."/>
            <person name="Matsui Y."/>
            <person name="Miyazaki M."/>
            <person name="Murata K."/>
            <person name="Saito Y."/>
            <person name="Sakai S."/>
            <person name="Song C."/>
            <person name="Tasumi E."/>
            <person name="Yamanaka Y."/>
            <person name="Yamaguchi T."/>
            <person name="Kamagata Y."/>
            <person name="Tamaki H."/>
            <person name="Takai K."/>
        </authorList>
    </citation>
    <scope>NUCLEOTIDE SEQUENCE [LARGE SCALE GENOMIC DNA]</scope>
    <source>
        <strain evidence="2">MK-D1</strain>
    </source>
</reference>
<proteinExistence type="predicted"/>
<dbReference type="SMART" id="SM00065">
    <property type="entry name" value="GAF"/>
    <property type="match status" value="1"/>
</dbReference>
<organism evidence="2">
    <name type="scientific">Promethearchaeum syntrophicum</name>
    <dbReference type="NCBI Taxonomy" id="2594042"/>
    <lineage>
        <taxon>Archaea</taxon>
        <taxon>Promethearchaeati</taxon>
        <taxon>Promethearchaeota</taxon>
        <taxon>Promethearchaeia</taxon>
        <taxon>Promethearchaeales</taxon>
        <taxon>Promethearchaeaceae</taxon>
        <taxon>Promethearchaeum</taxon>
    </lineage>
</organism>
<dbReference type="OrthoDB" id="8127at2157"/>
<feature type="domain" description="GAF" evidence="1">
    <location>
        <begin position="22"/>
        <end position="168"/>
    </location>
</feature>
<dbReference type="PANTHER" id="PTHR43102:SF2">
    <property type="entry name" value="GAF DOMAIN-CONTAINING PROTEIN"/>
    <property type="match status" value="1"/>
</dbReference>
<evidence type="ECO:0000259" key="1">
    <source>
        <dbReference type="SMART" id="SM00065"/>
    </source>
</evidence>
<dbReference type="InterPro" id="IPR029016">
    <property type="entry name" value="GAF-like_dom_sf"/>
</dbReference>
<evidence type="ECO:0000313" key="2">
    <source>
        <dbReference type="EMBL" id="QEE16128.1"/>
    </source>
</evidence>
<name>A0A5B9DA35_9ARCH</name>
<gene>
    <name evidence="2" type="ORF">DSAG12_01957</name>
</gene>
<accession>A0A5B9DA35</accession>
<dbReference type="Pfam" id="PF01590">
    <property type="entry name" value="GAF"/>
    <property type="match status" value="1"/>
</dbReference>
<dbReference type="InterPro" id="IPR003018">
    <property type="entry name" value="GAF"/>
</dbReference>
<dbReference type="AlphaFoldDB" id="A0A5B9DA35"/>
<sequence length="231" mass="26491">MDPDSKIADSKIAWNKIEIPSDMIENWQKIVNVLAKIFNVPAALIMRVHPPTIEVFISSHTEENPYEKGEEAKLAGLYCTTVIQSQKQLLVPDALKDPVWDHNPDIELGMVSYLGMPIKWSNGDTFGTICVLDKKENSYSELYVETLSQFKEMVENQLNLIMKNQEILKINKEIDEFKKILPKCSYCENVRLPDETWVSIEEYLLKKQSTAVSHSICPDCTKIHFPDLDET</sequence>
<dbReference type="Gene3D" id="3.30.450.40">
    <property type="match status" value="1"/>
</dbReference>
<dbReference type="SUPFAM" id="SSF55781">
    <property type="entry name" value="GAF domain-like"/>
    <property type="match status" value="1"/>
</dbReference>
<dbReference type="PANTHER" id="PTHR43102">
    <property type="entry name" value="SLR1143 PROTEIN"/>
    <property type="match status" value="1"/>
</dbReference>